<dbReference type="InterPro" id="IPR036388">
    <property type="entry name" value="WH-like_DNA-bd_sf"/>
</dbReference>
<evidence type="ECO:0000259" key="5">
    <source>
        <dbReference type="PROSITE" id="PS50931"/>
    </source>
</evidence>
<proteinExistence type="inferred from homology"/>
<dbReference type="SUPFAM" id="SSF53850">
    <property type="entry name" value="Periplasmic binding protein-like II"/>
    <property type="match status" value="1"/>
</dbReference>
<evidence type="ECO:0000256" key="1">
    <source>
        <dbReference type="ARBA" id="ARBA00009437"/>
    </source>
</evidence>
<dbReference type="Pfam" id="PF03466">
    <property type="entry name" value="LysR_substrate"/>
    <property type="match status" value="1"/>
</dbReference>
<evidence type="ECO:0000256" key="2">
    <source>
        <dbReference type="ARBA" id="ARBA00023015"/>
    </source>
</evidence>
<dbReference type="InterPro" id="IPR005119">
    <property type="entry name" value="LysR_subst-bd"/>
</dbReference>
<dbReference type="AlphaFoldDB" id="A0A849VSA8"/>
<keyword evidence="4" id="KW-0804">Transcription</keyword>
<reference evidence="6 7" key="1">
    <citation type="submission" date="2020-05" db="EMBL/GenBank/DDBJ databases">
        <authorList>
            <person name="Kim M.K."/>
        </authorList>
    </citation>
    <scope>NUCLEOTIDE SEQUENCE [LARGE SCALE GENOMIC DNA]</scope>
    <source>
        <strain evidence="6 7">BT25</strain>
    </source>
</reference>
<dbReference type="InterPro" id="IPR036390">
    <property type="entry name" value="WH_DNA-bd_sf"/>
</dbReference>
<dbReference type="Proteomes" id="UP000550508">
    <property type="component" value="Unassembled WGS sequence"/>
</dbReference>
<sequence length="298" mass="32984">MAGFRKNVPSLNALVALEAASRHKSITLAAAELGVTQSAVSRQISSLETDLGTKLFVRKHRSIEPTPNCLMLASSLANSFSAISESVDLIRSSNRTETVTIGATLAFSTLWLLPRLSEFRQRFPSVQMRVVSQDARIQLESGEVDVAIRFGIPPFEDAEVIASRPDTIFPVCSPEYAMRLENPAHFYDSNADLIANDVSERTWYSWGDWFSRADIKAHVPKPSLRFNHYADALQAARAGQGIMLGWNVLVNGFLQDGSLVRLGDLVVTPEGRYNVLVPKRAKRMPIREIAAEWIASNL</sequence>
<organism evidence="6 7">
    <name type="scientific">Phyllobacterium pellucidum</name>
    <dbReference type="NCBI Taxonomy" id="2740464"/>
    <lineage>
        <taxon>Bacteria</taxon>
        <taxon>Pseudomonadati</taxon>
        <taxon>Pseudomonadota</taxon>
        <taxon>Alphaproteobacteria</taxon>
        <taxon>Hyphomicrobiales</taxon>
        <taxon>Phyllobacteriaceae</taxon>
        <taxon>Phyllobacterium</taxon>
    </lineage>
</organism>
<keyword evidence="2" id="KW-0805">Transcription regulation</keyword>
<keyword evidence="3" id="KW-0238">DNA-binding</keyword>
<evidence type="ECO:0000313" key="7">
    <source>
        <dbReference type="Proteomes" id="UP000550508"/>
    </source>
</evidence>
<dbReference type="Gene3D" id="3.40.190.10">
    <property type="entry name" value="Periplasmic binding protein-like II"/>
    <property type="match status" value="2"/>
</dbReference>
<dbReference type="Gene3D" id="1.10.10.10">
    <property type="entry name" value="Winged helix-like DNA-binding domain superfamily/Winged helix DNA-binding domain"/>
    <property type="match status" value="1"/>
</dbReference>
<comment type="similarity">
    <text evidence="1">Belongs to the LysR transcriptional regulatory family.</text>
</comment>
<dbReference type="GO" id="GO:0003677">
    <property type="term" value="F:DNA binding"/>
    <property type="evidence" value="ECO:0007669"/>
    <property type="project" value="UniProtKB-KW"/>
</dbReference>
<protein>
    <submittedName>
        <fullName evidence="6">LysR family transcriptional regulator</fullName>
    </submittedName>
</protein>
<dbReference type="GO" id="GO:0003700">
    <property type="term" value="F:DNA-binding transcription factor activity"/>
    <property type="evidence" value="ECO:0007669"/>
    <property type="project" value="InterPro"/>
</dbReference>
<dbReference type="InterPro" id="IPR000847">
    <property type="entry name" value="LysR_HTH_N"/>
</dbReference>
<keyword evidence="7" id="KW-1185">Reference proteome</keyword>
<name>A0A849VSA8_9HYPH</name>
<evidence type="ECO:0000313" key="6">
    <source>
        <dbReference type="EMBL" id="NTS32885.1"/>
    </source>
</evidence>
<dbReference type="RefSeq" id="WP_027232060.1">
    <property type="nucleotide sequence ID" value="NZ_JABUMX010000004.1"/>
</dbReference>
<accession>A0A849VSA8</accession>
<dbReference type="PROSITE" id="PS50931">
    <property type="entry name" value="HTH_LYSR"/>
    <property type="match status" value="1"/>
</dbReference>
<dbReference type="PANTHER" id="PTHR30537:SF5">
    <property type="entry name" value="HTH-TYPE TRANSCRIPTIONAL ACTIVATOR TTDR-RELATED"/>
    <property type="match status" value="1"/>
</dbReference>
<dbReference type="InterPro" id="IPR058163">
    <property type="entry name" value="LysR-type_TF_proteobact-type"/>
</dbReference>
<dbReference type="CDD" id="cd08432">
    <property type="entry name" value="PBP2_GcdR_TrpI_HvrB_AmpR_like"/>
    <property type="match status" value="1"/>
</dbReference>
<evidence type="ECO:0000256" key="3">
    <source>
        <dbReference type="ARBA" id="ARBA00023125"/>
    </source>
</evidence>
<dbReference type="PRINTS" id="PR00039">
    <property type="entry name" value="HTHLYSR"/>
</dbReference>
<dbReference type="Pfam" id="PF00126">
    <property type="entry name" value="HTH_1"/>
    <property type="match status" value="1"/>
</dbReference>
<feature type="domain" description="HTH lysR-type" evidence="5">
    <location>
        <begin position="9"/>
        <end position="66"/>
    </location>
</feature>
<dbReference type="SUPFAM" id="SSF46785">
    <property type="entry name" value="Winged helix' DNA-binding domain"/>
    <property type="match status" value="1"/>
</dbReference>
<dbReference type="PANTHER" id="PTHR30537">
    <property type="entry name" value="HTH-TYPE TRANSCRIPTIONAL REGULATOR"/>
    <property type="match status" value="1"/>
</dbReference>
<comment type="caution">
    <text evidence="6">The sequence shown here is derived from an EMBL/GenBank/DDBJ whole genome shotgun (WGS) entry which is preliminary data.</text>
</comment>
<dbReference type="EMBL" id="JABUMX010000004">
    <property type="protein sequence ID" value="NTS32885.1"/>
    <property type="molecule type" value="Genomic_DNA"/>
</dbReference>
<evidence type="ECO:0000256" key="4">
    <source>
        <dbReference type="ARBA" id="ARBA00023163"/>
    </source>
</evidence>
<gene>
    <name evidence="6" type="ORF">HQ945_16625</name>
</gene>